<keyword evidence="2" id="KW-1185">Reference proteome</keyword>
<reference evidence="1 2" key="1">
    <citation type="journal article" date="2022" name="DNA Res.">
        <title>Chromosomal-level genome assembly of the orchid tree Bauhinia variegata (Leguminosae; Cercidoideae) supports the allotetraploid origin hypothesis of Bauhinia.</title>
        <authorList>
            <person name="Zhong Y."/>
            <person name="Chen Y."/>
            <person name="Zheng D."/>
            <person name="Pang J."/>
            <person name="Liu Y."/>
            <person name="Luo S."/>
            <person name="Meng S."/>
            <person name="Qian L."/>
            <person name="Wei D."/>
            <person name="Dai S."/>
            <person name="Zhou R."/>
        </authorList>
    </citation>
    <scope>NUCLEOTIDE SEQUENCE [LARGE SCALE GENOMIC DNA]</scope>
    <source>
        <strain evidence="1">BV-YZ2020</strain>
    </source>
</reference>
<protein>
    <submittedName>
        <fullName evidence="1">Uncharacterized protein</fullName>
    </submittedName>
</protein>
<dbReference type="Proteomes" id="UP000828941">
    <property type="component" value="Chromosome 2"/>
</dbReference>
<organism evidence="1 2">
    <name type="scientific">Bauhinia variegata</name>
    <name type="common">Purple orchid tree</name>
    <name type="synonym">Phanera variegata</name>
    <dbReference type="NCBI Taxonomy" id="167791"/>
    <lineage>
        <taxon>Eukaryota</taxon>
        <taxon>Viridiplantae</taxon>
        <taxon>Streptophyta</taxon>
        <taxon>Embryophyta</taxon>
        <taxon>Tracheophyta</taxon>
        <taxon>Spermatophyta</taxon>
        <taxon>Magnoliopsida</taxon>
        <taxon>eudicotyledons</taxon>
        <taxon>Gunneridae</taxon>
        <taxon>Pentapetalae</taxon>
        <taxon>rosids</taxon>
        <taxon>fabids</taxon>
        <taxon>Fabales</taxon>
        <taxon>Fabaceae</taxon>
        <taxon>Cercidoideae</taxon>
        <taxon>Cercideae</taxon>
        <taxon>Bauhiniinae</taxon>
        <taxon>Bauhinia</taxon>
    </lineage>
</organism>
<comment type="caution">
    <text evidence="1">The sequence shown here is derived from an EMBL/GenBank/DDBJ whole genome shotgun (WGS) entry which is preliminary data.</text>
</comment>
<gene>
    <name evidence="1" type="ORF">L6164_002872</name>
</gene>
<evidence type="ECO:0000313" key="2">
    <source>
        <dbReference type="Proteomes" id="UP000828941"/>
    </source>
</evidence>
<accession>A0ACB9Q2B2</accession>
<dbReference type="EMBL" id="CM039427">
    <property type="protein sequence ID" value="KAI4353956.1"/>
    <property type="molecule type" value="Genomic_DNA"/>
</dbReference>
<proteinExistence type="predicted"/>
<name>A0ACB9Q2B2_BAUVA</name>
<sequence length="204" mass="22978">MTIERGLKELINHPNIMEKARKEIDSVIGKDRIVTEADIANLPYLQAVVKETLRLHPPGPLLLRKSTAKCTVAGYDIPANTWLFINVWALSRDSKYWDDPLEFFPERFLRNVESGNVSQMDVRGKHYQLLPFGSGRRGCPAVSLALNIVQFSLAAMIQCFEWKIDDGENACVDVLQAPVVTRERTDSLICKPVPRLVPFPSSSN</sequence>
<evidence type="ECO:0000313" key="1">
    <source>
        <dbReference type="EMBL" id="KAI4353956.1"/>
    </source>
</evidence>